<dbReference type="Pfam" id="PF01547">
    <property type="entry name" value="SBP_bac_1"/>
    <property type="match status" value="1"/>
</dbReference>
<evidence type="ECO:0000256" key="1">
    <source>
        <dbReference type="ARBA" id="ARBA00008520"/>
    </source>
</evidence>
<evidence type="ECO:0000256" key="4">
    <source>
        <dbReference type="SAM" id="SignalP"/>
    </source>
</evidence>
<keyword evidence="2" id="KW-0813">Transport</keyword>
<keyword evidence="6" id="KW-1185">Reference proteome</keyword>
<feature type="chain" id="PRO_5046558390" evidence="4">
    <location>
        <begin position="23"/>
        <end position="428"/>
    </location>
</feature>
<evidence type="ECO:0000256" key="2">
    <source>
        <dbReference type="ARBA" id="ARBA00022448"/>
    </source>
</evidence>
<dbReference type="PANTHER" id="PTHR30061">
    <property type="entry name" value="MALTOSE-BINDING PERIPLASMIC PROTEIN"/>
    <property type="match status" value="1"/>
</dbReference>
<dbReference type="SUPFAM" id="SSF53850">
    <property type="entry name" value="Periplasmic binding protein-like II"/>
    <property type="match status" value="1"/>
</dbReference>
<dbReference type="EMBL" id="JBHTNU010000010">
    <property type="protein sequence ID" value="MFD1427535.1"/>
    <property type="molecule type" value="Genomic_DNA"/>
</dbReference>
<evidence type="ECO:0000313" key="5">
    <source>
        <dbReference type="EMBL" id="MFD1427535.1"/>
    </source>
</evidence>
<dbReference type="PROSITE" id="PS51257">
    <property type="entry name" value="PROKAR_LIPOPROTEIN"/>
    <property type="match status" value="1"/>
</dbReference>
<protein>
    <submittedName>
        <fullName evidence="5">ABC transporter substrate-binding protein</fullName>
    </submittedName>
</protein>
<accession>A0ABW4CD81</accession>
<organism evidence="5 6">
    <name type="scientific">Kroppenstedtia sanguinis</name>
    <dbReference type="NCBI Taxonomy" id="1380684"/>
    <lineage>
        <taxon>Bacteria</taxon>
        <taxon>Bacillati</taxon>
        <taxon>Bacillota</taxon>
        <taxon>Bacilli</taxon>
        <taxon>Bacillales</taxon>
        <taxon>Thermoactinomycetaceae</taxon>
        <taxon>Kroppenstedtia</taxon>
    </lineage>
</organism>
<sequence length="428" mass="47349">MGGLKKKGWLSLVMVTALSTLAAGCSLFGDGGSSDEGTITFWHGTTDVEKEALEEIVKKFNEKNPETKVKPVYIAQQGEGQNEKLLAAIAGGHPPDVAYFDRFEIGSWAEQGSLTEITEQAKKAGIDNESYYDYAIAEATYKGKLYGLPMDSDSRLLFYNKDHFKEAGLDPEKPPKSIAELEKAAKKLTVKKGNRFEQIGFVPWYGQGWLYTWGWAFGGDFYDKKSGKVIAHDPKVVESLQWMADYAKKYGIEDVTAFTDSAGSAAESPFLTGQLSMMVNVPTQIGGIQKYKPDLNYGVAPIPTPTGDNFTTWAGGFSFVIPKGSKHEKEAWEFMKFAAGPEGQEIYSKMTGNFASIQSINEKLYKDDPIKKEFVDSLLQAHHRPVISEGSLLWNELTKARDLAIREKNSPEKLLKAVSNKVNDALNK</sequence>
<feature type="signal peptide" evidence="4">
    <location>
        <begin position="1"/>
        <end position="22"/>
    </location>
</feature>
<proteinExistence type="inferred from homology"/>
<reference evidence="6" key="1">
    <citation type="journal article" date="2019" name="Int. J. Syst. Evol. Microbiol.">
        <title>The Global Catalogue of Microorganisms (GCM) 10K type strain sequencing project: providing services to taxonomists for standard genome sequencing and annotation.</title>
        <authorList>
            <consortium name="The Broad Institute Genomics Platform"/>
            <consortium name="The Broad Institute Genome Sequencing Center for Infectious Disease"/>
            <person name="Wu L."/>
            <person name="Ma J."/>
        </authorList>
    </citation>
    <scope>NUCLEOTIDE SEQUENCE [LARGE SCALE GENOMIC DNA]</scope>
    <source>
        <strain evidence="6">S1</strain>
    </source>
</reference>
<evidence type="ECO:0000313" key="6">
    <source>
        <dbReference type="Proteomes" id="UP001597282"/>
    </source>
</evidence>
<dbReference type="PANTHER" id="PTHR30061:SF50">
    <property type="entry name" value="MALTOSE_MALTODEXTRIN-BINDING PERIPLASMIC PROTEIN"/>
    <property type="match status" value="1"/>
</dbReference>
<comment type="caution">
    <text evidence="5">The sequence shown here is derived from an EMBL/GenBank/DDBJ whole genome shotgun (WGS) entry which is preliminary data.</text>
</comment>
<dbReference type="RefSeq" id="WP_380165643.1">
    <property type="nucleotide sequence ID" value="NZ_JBHTNU010000010.1"/>
</dbReference>
<evidence type="ECO:0000256" key="3">
    <source>
        <dbReference type="ARBA" id="ARBA00022729"/>
    </source>
</evidence>
<dbReference type="InterPro" id="IPR006059">
    <property type="entry name" value="SBP"/>
</dbReference>
<dbReference type="Proteomes" id="UP001597282">
    <property type="component" value="Unassembled WGS sequence"/>
</dbReference>
<gene>
    <name evidence="5" type="ORF">ACFQ4Y_11525</name>
</gene>
<comment type="similarity">
    <text evidence="1">Belongs to the bacterial solute-binding protein 1 family.</text>
</comment>
<keyword evidence="3 4" id="KW-0732">Signal</keyword>
<dbReference type="CDD" id="cd14748">
    <property type="entry name" value="PBP2_UgpB"/>
    <property type="match status" value="1"/>
</dbReference>
<dbReference type="Gene3D" id="3.40.190.10">
    <property type="entry name" value="Periplasmic binding protein-like II"/>
    <property type="match status" value="2"/>
</dbReference>
<name>A0ABW4CD81_9BACL</name>